<keyword evidence="3" id="KW-0843">Virulence</keyword>
<evidence type="ECO:0000256" key="3">
    <source>
        <dbReference type="ARBA" id="ARBA00023026"/>
    </source>
</evidence>
<dbReference type="InterPro" id="IPR006972">
    <property type="entry name" value="BipB-like_C"/>
</dbReference>
<protein>
    <recommendedName>
        <fullName evidence="7">Translocator protein BipB-like C-terminal domain-containing protein</fullName>
    </recommendedName>
</protein>
<evidence type="ECO:0000256" key="5">
    <source>
        <dbReference type="SAM" id="MobiDB-lite"/>
    </source>
</evidence>
<evidence type="ECO:0000313" key="8">
    <source>
        <dbReference type="EMBL" id="GAA4648419.1"/>
    </source>
</evidence>
<accession>A0ABP8UZ31</accession>
<keyword evidence="9" id="KW-1185">Reference proteome</keyword>
<keyword evidence="6" id="KW-0472">Membrane</keyword>
<feature type="transmembrane region" description="Helical" evidence="6">
    <location>
        <begin position="332"/>
        <end position="353"/>
    </location>
</feature>
<dbReference type="EMBL" id="BAABFL010000074">
    <property type="protein sequence ID" value="GAA4648419.1"/>
    <property type="molecule type" value="Genomic_DNA"/>
</dbReference>
<reference evidence="9" key="1">
    <citation type="journal article" date="2019" name="Int. J. Syst. Evol. Microbiol.">
        <title>The Global Catalogue of Microorganisms (GCM) 10K type strain sequencing project: providing services to taxonomists for standard genome sequencing and annotation.</title>
        <authorList>
            <consortium name="The Broad Institute Genomics Platform"/>
            <consortium name="The Broad Institute Genome Sequencing Center for Infectious Disease"/>
            <person name="Wu L."/>
            <person name="Ma J."/>
        </authorList>
    </citation>
    <scope>NUCLEOTIDE SEQUENCE [LARGE SCALE GENOMIC DNA]</scope>
    <source>
        <strain evidence="9">JCM 17805</strain>
    </source>
</reference>
<comment type="subcellular location">
    <subcellularLocation>
        <location evidence="1">Host membrane</location>
        <topology evidence="1">Multi-pass membrane protein</topology>
    </subcellularLocation>
</comment>
<name>A0ABP8UZ31_9GAMM</name>
<comment type="caution">
    <text evidence="8">The sequence shown here is derived from an EMBL/GenBank/DDBJ whole genome shotgun (WGS) entry which is preliminary data.</text>
</comment>
<dbReference type="RefSeq" id="WP_345194062.1">
    <property type="nucleotide sequence ID" value="NZ_BAABFL010000074.1"/>
</dbReference>
<evidence type="ECO:0000256" key="6">
    <source>
        <dbReference type="SAM" id="Phobius"/>
    </source>
</evidence>
<proteinExistence type="inferred from homology"/>
<organism evidence="8 9">
    <name type="scientific">Kistimonas scapharcae</name>
    <dbReference type="NCBI Taxonomy" id="1036133"/>
    <lineage>
        <taxon>Bacteria</taxon>
        <taxon>Pseudomonadati</taxon>
        <taxon>Pseudomonadota</taxon>
        <taxon>Gammaproteobacteria</taxon>
        <taxon>Oceanospirillales</taxon>
        <taxon>Endozoicomonadaceae</taxon>
        <taxon>Kistimonas</taxon>
    </lineage>
</organism>
<dbReference type="Pfam" id="PF04888">
    <property type="entry name" value="SseC"/>
    <property type="match status" value="1"/>
</dbReference>
<gene>
    <name evidence="8" type="ORF">GCM10023116_06880</name>
</gene>
<dbReference type="Proteomes" id="UP001500604">
    <property type="component" value="Unassembled WGS sequence"/>
</dbReference>
<sequence>MADGIRIDSTAASQSANNVPLDGTENAKEVVGRGFTDTNSVSHQGHRSVDGKVAERKIALPSPRLTAADTTPRILQEVDGSLKNINPYEALGELFTGLQDDLDEGEVATGTEEGEAVTGQKHAKSRIRRQNVLAEAVKQQIANPGKADLPAMGQLTQDDIAHFQSIEPKSVQTLSDTALDVMAHVGAIESAPKELMDDIKATATKAFNALLTGDVEDAARWLMEVQTKLQDNRIKFDSEAIQANKLRQQQTHENRMDKLFKQLEKLREAKKMGPIIQALSIIALLVTYVIAAATIITPGAQAAGALLFAAAAVMTASMVISETKVIKDEKAALAVSISLTVLAAILSLGAGLATTAGSGATTVASQAARTAAETTAKTAAKEAAKAALKEAAKGATDDVIKAAAREASKRVAERVARETAEAAITEGMKPMAKEILFRSTQKAAEQAAKKVTDSVIRESTKAATKATVRGMTQQQMQPTVNQITNTARNSLSNNAIKNIGQNAAQEATREAKMGAMYKIATYGRYSAQFVQGATMTAQGGVEIKSTIVKKEAADYGADAKEDMARLARLQFLMETLMENIREIYEQLTSGQQIASDTLKSALDTKGSIISHI</sequence>
<feature type="transmembrane region" description="Helical" evidence="6">
    <location>
        <begin position="302"/>
        <end position="320"/>
    </location>
</feature>
<evidence type="ECO:0000256" key="2">
    <source>
        <dbReference type="ARBA" id="ARBA00022870"/>
    </source>
</evidence>
<keyword evidence="2" id="KW-1043">Host membrane</keyword>
<feature type="transmembrane region" description="Helical" evidence="6">
    <location>
        <begin position="275"/>
        <end position="296"/>
    </location>
</feature>
<feature type="region of interest" description="Disordered" evidence="5">
    <location>
        <begin position="1"/>
        <end position="25"/>
    </location>
</feature>
<keyword evidence="6" id="KW-0812">Transmembrane</keyword>
<evidence type="ECO:0000259" key="7">
    <source>
        <dbReference type="Pfam" id="PF04888"/>
    </source>
</evidence>
<evidence type="ECO:0000256" key="1">
    <source>
        <dbReference type="ARBA" id="ARBA00004301"/>
    </source>
</evidence>
<keyword evidence="6" id="KW-1133">Transmembrane helix</keyword>
<evidence type="ECO:0000313" key="9">
    <source>
        <dbReference type="Proteomes" id="UP001500604"/>
    </source>
</evidence>
<comment type="similarity">
    <text evidence="4">Belongs to the SctE/SipB/YopB family.</text>
</comment>
<evidence type="ECO:0000256" key="4">
    <source>
        <dbReference type="ARBA" id="ARBA00035640"/>
    </source>
</evidence>
<feature type="domain" description="Translocator protein BipB-like C-terminal" evidence="7">
    <location>
        <begin position="440"/>
        <end position="609"/>
    </location>
</feature>